<dbReference type="Gene3D" id="3.40.50.11820">
    <property type="match status" value="1"/>
</dbReference>
<dbReference type="InterPro" id="IPR007554">
    <property type="entry name" value="Glycerophosphate_synth"/>
</dbReference>
<dbReference type="RefSeq" id="WP_003755121.1">
    <property type="nucleotide sequence ID" value="NZ_CABKNG010000001.1"/>
</dbReference>
<dbReference type="Proteomes" id="UP000254879">
    <property type="component" value="Unassembled WGS sequence"/>
</dbReference>
<keyword evidence="3" id="KW-1003">Cell membrane</keyword>
<dbReference type="EMBL" id="UGPG01000001">
    <property type="protein sequence ID" value="STY43683.1"/>
    <property type="molecule type" value="Genomic_DNA"/>
</dbReference>
<keyword evidence="5" id="KW-0777">Teichoic acid biosynthesis</keyword>
<evidence type="ECO:0000313" key="7">
    <source>
        <dbReference type="EMBL" id="STY43683.1"/>
    </source>
</evidence>
<comment type="subcellular location">
    <subcellularLocation>
        <location evidence="1">Cell membrane</location>
        <topology evidence="1">Peripheral membrane protein</topology>
    </subcellularLocation>
</comment>
<evidence type="ECO:0000256" key="4">
    <source>
        <dbReference type="ARBA" id="ARBA00022679"/>
    </source>
</evidence>
<keyword evidence="6" id="KW-0472">Membrane</keyword>
<dbReference type="InterPro" id="IPR051612">
    <property type="entry name" value="Teichoic_Acid_Biosynth"/>
</dbReference>
<evidence type="ECO:0000313" key="8">
    <source>
        <dbReference type="Proteomes" id="UP000254879"/>
    </source>
</evidence>
<dbReference type="InterPro" id="IPR043149">
    <property type="entry name" value="TagF_N"/>
</dbReference>
<keyword evidence="4 7" id="KW-0808">Transferase</keyword>
<dbReference type="AlphaFoldDB" id="A0A378MDR2"/>
<evidence type="ECO:0000256" key="1">
    <source>
        <dbReference type="ARBA" id="ARBA00004202"/>
    </source>
</evidence>
<dbReference type="SUPFAM" id="SSF53756">
    <property type="entry name" value="UDP-Glycosyltransferase/glycogen phosphorylase"/>
    <property type="match status" value="1"/>
</dbReference>
<dbReference type="EC" id="2.7.8.12" evidence="7"/>
<comment type="similarity">
    <text evidence="2">Belongs to the CDP-glycerol glycerophosphotransferase family.</text>
</comment>
<dbReference type="Pfam" id="PF04464">
    <property type="entry name" value="Glyphos_transf"/>
    <property type="match status" value="1"/>
</dbReference>
<evidence type="ECO:0000256" key="3">
    <source>
        <dbReference type="ARBA" id="ARBA00022475"/>
    </source>
</evidence>
<protein>
    <submittedName>
        <fullName evidence="7">CDP-glycerol:poly(Glycerophosphate) glycerophosphotransferase</fullName>
        <ecNumber evidence="7">2.7.8.12</ecNumber>
    </submittedName>
</protein>
<dbReference type="InterPro" id="IPR043148">
    <property type="entry name" value="TagF_C"/>
</dbReference>
<reference evidence="7 8" key="1">
    <citation type="submission" date="2018-06" db="EMBL/GenBank/DDBJ databases">
        <authorList>
            <consortium name="Pathogen Informatics"/>
            <person name="Doyle S."/>
        </authorList>
    </citation>
    <scope>NUCLEOTIDE SEQUENCE [LARGE SCALE GENOMIC DNA]</scope>
    <source>
        <strain evidence="8">NCTC 10815</strain>
    </source>
</reference>
<dbReference type="Gene3D" id="3.40.50.12580">
    <property type="match status" value="1"/>
</dbReference>
<dbReference type="GO" id="GO:0005886">
    <property type="term" value="C:plasma membrane"/>
    <property type="evidence" value="ECO:0007669"/>
    <property type="project" value="UniProtKB-SubCell"/>
</dbReference>
<gene>
    <name evidence="7" type="primary">tagF_6</name>
    <name evidence="7" type="ORF">NCTC10815_00984</name>
</gene>
<organism evidence="7 8">
    <name type="scientific">Listeria grayi</name>
    <name type="common">Listeria murrayi</name>
    <dbReference type="NCBI Taxonomy" id="1641"/>
    <lineage>
        <taxon>Bacteria</taxon>
        <taxon>Bacillati</taxon>
        <taxon>Bacillota</taxon>
        <taxon>Bacilli</taxon>
        <taxon>Bacillales</taxon>
        <taxon>Listeriaceae</taxon>
        <taxon>Listeria</taxon>
    </lineage>
</organism>
<dbReference type="OrthoDB" id="9811865at2"/>
<dbReference type="GO" id="GO:0019350">
    <property type="term" value="P:teichoic acid biosynthetic process"/>
    <property type="evidence" value="ECO:0007669"/>
    <property type="project" value="UniProtKB-KW"/>
</dbReference>
<proteinExistence type="inferred from homology"/>
<evidence type="ECO:0000256" key="2">
    <source>
        <dbReference type="ARBA" id="ARBA00010488"/>
    </source>
</evidence>
<accession>A0A378MDR2</accession>
<dbReference type="PANTHER" id="PTHR37316:SF2">
    <property type="entry name" value="TEICHOIC ACID RIBITOL-PHOSPHATE POLYMERASE TARK"/>
    <property type="match status" value="1"/>
</dbReference>
<dbReference type="PANTHER" id="PTHR37316">
    <property type="entry name" value="TEICHOIC ACID GLYCEROL-PHOSPHATE PRIMASE"/>
    <property type="match status" value="1"/>
</dbReference>
<sequence>MIKKRFIVESISWERVQMYVKARIEGFSDLKGYEIRFGTPTNSTIYKPTEVTINGEEVLLRFNVAILDDGNYLPSGDYLLYFYRKADNDQIVAVPDSQLFKPFEALTETEQVRYEKAQTETDRKNILLEDNSQEFLRGGTNKKYSYTVKPMISLDINELVFNVFFQRPAPKKSRMRRWRDLWIASYYKNSYIVRNAIFKAIFYTAQKWVPKNGKRVLFSSDSRSTLSGNFEYVYNKMEELGITKEYKVHMTFKPNIRLRRKPMDKFKFPFYLGISDIIFIDDFHPMIYEVKFSKEARLVQLWHACGAFKTVGFSRVGKKGGPFFDGEAHRNYSNAIVSADIDVPFYAEAFGIKEEKVLPLGVSRTDIFFDPEYKKNIVTEMEQLFPETQGKKVIMFAPTFRGNGANNANYPFFKINFGRLAEYCRANNAVVIFKMHPFVKNKLVIPKQHKDVFFDATSYREINDILFITDILITDYSSVIFEFSTLQRKMLFYAFDLEDYVTSRDFYEEYEGFVPGKIVRTFDDLITALEEEDFEEEKVKPFLDTHFKYQDNRSAERVVKTIFNKE</sequence>
<dbReference type="GO" id="GO:0047355">
    <property type="term" value="F:CDP-glycerol glycerophosphotransferase activity"/>
    <property type="evidence" value="ECO:0007669"/>
    <property type="project" value="UniProtKB-EC"/>
</dbReference>
<evidence type="ECO:0000256" key="5">
    <source>
        <dbReference type="ARBA" id="ARBA00022944"/>
    </source>
</evidence>
<name>A0A378MDR2_LISGR</name>
<evidence type="ECO:0000256" key="6">
    <source>
        <dbReference type="ARBA" id="ARBA00023136"/>
    </source>
</evidence>